<dbReference type="Proteomes" id="UP001213681">
    <property type="component" value="Unassembled WGS sequence"/>
</dbReference>
<dbReference type="AlphaFoldDB" id="A0AAD6CGM0"/>
<comment type="caution">
    <text evidence="1">The sequence shown here is derived from an EMBL/GenBank/DDBJ whole genome shotgun (WGS) entry which is preliminary data.</text>
</comment>
<evidence type="ECO:0000313" key="2">
    <source>
        <dbReference type="Proteomes" id="UP001213681"/>
    </source>
</evidence>
<dbReference type="RefSeq" id="XP_056771848.1">
    <property type="nucleotide sequence ID" value="XM_056904081.1"/>
</dbReference>
<dbReference type="EMBL" id="JAPVEA010000001">
    <property type="protein sequence ID" value="KAJ5465001.1"/>
    <property type="molecule type" value="Genomic_DNA"/>
</dbReference>
<organism evidence="1 2">
    <name type="scientific">Penicillium daleae</name>
    <dbReference type="NCBI Taxonomy" id="63821"/>
    <lineage>
        <taxon>Eukaryota</taxon>
        <taxon>Fungi</taxon>
        <taxon>Dikarya</taxon>
        <taxon>Ascomycota</taxon>
        <taxon>Pezizomycotina</taxon>
        <taxon>Eurotiomycetes</taxon>
        <taxon>Eurotiomycetidae</taxon>
        <taxon>Eurotiales</taxon>
        <taxon>Aspergillaceae</taxon>
        <taxon>Penicillium</taxon>
    </lineage>
</organism>
<protein>
    <submittedName>
        <fullName evidence="1">Uncharacterized protein</fullName>
    </submittedName>
</protein>
<gene>
    <name evidence="1" type="ORF">N7458_000687</name>
</gene>
<sequence>MTDERWKPGEKLQRFSLNDFAFIEQQSGRAQATLLFAAILRDIFNHPDWSQLYAFFSKRFPQGQKPDDASVRTLDPPKEQSAWKQPTVVEFMTDPSSVGLPKDLVTLLANAGRTSRAGLMGPDPQPCAIGPAISVACGAAAYMDLTYAGRPPGHYDEMTYINGELYGWKKDKFDVMASAISTTKKGGRDRYWAEWANLWSVIAAWVYEYDSTALQLGHLSSHSFKYRLSREEEHSFDRFGKIPRNFLKTDAIAAADAIHDVFAQLAKEPRRYQGVEWDFLELAVPLEVREAFYARFGHKGTDHDENRALLVQRIPGPGRDSLAYGDSLAYEEVSPMALKRCPETFFGASWETWLLSIEGGDVVVVETLFQASPLGGDVVVSASSEYQDHREG</sequence>
<evidence type="ECO:0000313" key="1">
    <source>
        <dbReference type="EMBL" id="KAJ5465001.1"/>
    </source>
</evidence>
<reference evidence="1" key="2">
    <citation type="journal article" date="2023" name="IMA Fungus">
        <title>Comparative genomic study of the Penicillium genus elucidates a diverse pangenome and 15 lateral gene transfer events.</title>
        <authorList>
            <person name="Petersen C."/>
            <person name="Sorensen T."/>
            <person name="Nielsen M.R."/>
            <person name="Sondergaard T.E."/>
            <person name="Sorensen J.L."/>
            <person name="Fitzpatrick D.A."/>
            <person name="Frisvad J.C."/>
            <person name="Nielsen K.L."/>
        </authorList>
    </citation>
    <scope>NUCLEOTIDE SEQUENCE</scope>
    <source>
        <strain evidence="1">IBT 16125</strain>
    </source>
</reference>
<accession>A0AAD6CGM0</accession>
<keyword evidence="2" id="KW-1185">Reference proteome</keyword>
<reference evidence="1" key="1">
    <citation type="submission" date="2022-12" db="EMBL/GenBank/DDBJ databases">
        <authorList>
            <person name="Petersen C."/>
        </authorList>
    </citation>
    <scope>NUCLEOTIDE SEQUENCE</scope>
    <source>
        <strain evidence="1">IBT 16125</strain>
    </source>
</reference>
<name>A0AAD6CGM0_9EURO</name>
<dbReference type="GeneID" id="81594324"/>
<proteinExistence type="predicted"/>